<comment type="caution">
    <text evidence="8">The sequence shown here is derived from an EMBL/GenBank/DDBJ whole genome shotgun (WGS) entry which is preliminary data.</text>
</comment>
<accession>A0A7X1FXD8</accession>
<evidence type="ECO:0000259" key="7">
    <source>
        <dbReference type="Pfam" id="PF14464"/>
    </source>
</evidence>
<reference evidence="8 9" key="1">
    <citation type="submission" date="2020-08" db="EMBL/GenBank/DDBJ databases">
        <title>The genome sequence of type strain Novosphingobium piscinae KCTC 42194.</title>
        <authorList>
            <person name="Liu Y."/>
        </authorList>
    </citation>
    <scope>NUCLEOTIDE SEQUENCE [LARGE SCALE GENOMIC DNA]</scope>
    <source>
        <strain evidence="8 9">KCTC 42194</strain>
    </source>
</reference>
<dbReference type="Pfam" id="PF14464">
    <property type="entry name" value="Prok-JAB"/>
    <property type="match status" value="1"/>
</dbReference>
<evidence type="ECO:0000256" key="3">
    <source>
        <dbReference type="ARBA" id="ARBA00022801"/>
    </source>
</evidence>
<evidence type="ECO:0000256" key="4">
    <source>
        <dbReference type="ARBA" id="ARBA00022833"/>
    </source>
</evidence>
<proteinExistence type="predicted"/>
<keyword evidence="5" id="KW-0482">Metalloprotease</keyword>
<keyword evidence="2" id="KW-0479">Metal-binding</keyword>
<dbReference type="InterPro" id="IPR028090">
    <property type="entry name" value="JAB_dom_prok"/>
</dbReference>
<dbReference type="NCBIfam" id="TIGR03735">
    <property type="entry name" value="PRTRC_A"/>
    <property type="match status" value="1"/>
</dbReference>
<evidence type="ECO:0000256" key="2">
    <source>
        <dbReference type="ARBA" id="ARBA00022723"/>
    </source>
</evidence>
<protein>
    <submittedName>
        <fullName evidence="8">PRTRC system protein A</fullName>
    </submittedName>
</protein>
<dbReference type="InterPro" id="IPR022499">
    <property type="entry name" value="PRTRC_protein-A"/>
</dbReference>
<evidence type="ECO:0000259" key="6">
    <source>
        <dbReference type="Pfam" id="PF09436"/>
    </source>
</evidence>
<organism evidence="8 9">
    <name type="scientific">Novosphingobium piscinae</name>
    <dbReference type="NCBI Taxonomy" id="1507448"/>
    <lineage>
        <taxon>Bacteria</taxon>
        <taxon>Pseudomonadati</taxon>
        <taxon>Pseudomonadota</taxon>
        <taxon>Alphaproteobacteria</taxon>
        <taxon>Sphingomonadales</taxon>
        <taxon>Sphingomonadaceae</taxon>
        <taxon>Novosphingobium</taxon>
    </lineage>
</organism>
<keyword evidence="3" id="KW-0378">Hydrolase</keyword>
<dbReference type="RefSeq" id="WP_185678608.1">
    <property type="nucleotide sequence ID" value="NZ_JACLAX010000004.1"/>
</dbReference>
<dbReference type="EMBL" id="JACLAX010000004">
    <property type="protein sequence ID" value="MBC2668740.1"/>
    <property type="molecule type" value="Genomic_DNA"/>
</dbReference>
<evidence type="ECO:0000256" key="5">
    <source>
        <dbReference type="ARBA" id="ARBA00023049"/>
    </source>
</evidence>
<keyword evidence="9" id="KW-1185">Reference proteome</keyword>
<dbReference type="GO" id="GO:0046872">
    <property type="term" value="F:metal ion binding"/>
    <property type="evidence" value="ECO:0007669"/>
    <property type="project" value="UniProtKB-KW"/>
</dbReference>
<keyword evidence="1" id="KW-0645">Protease</keyword>
<sequence length="219" mass="23125">MILASHPTAAAVLEAVPCYPVPPTGSSPAIDALRAARAGHGLIVGDDGMMLILRRPWLALDYRVTEGPECHTPYGEVGPDALTFRCGPIPAVLLDDVLDHFAEAMPNEAAAFIVWNEVTNRFHIEFPKIDAATPSRLVYRPPVLGERCHLVCDIHSHGAAPAFFSETDNADDAHSTKIAIVVGLLGDPGGGPSFLARLCAGGMFLTLPGLPFAEVADAA</sequence>
<gene>
    <name evidence="8" type="ORF">H7F53_06270</name>
</gene>
<name>A0A7X1FXD8_9SPHN</name>
<dbReference type="GO" id="GO:0008237">
    <property type="term" value="F:metallopeptidase activity"/>
    <property type="evidence" value="ECO:0007669"/>
    <property type="project" value="UniProtKB-KW"/>
</dbReference>
<evidence type="ECO:0000256" key="1">
    <source>
        <dbReference type="ARBA" id="ARBA00022670"/>
    </source>
</evidence>
<feature type="domain" description="JAB" evidence="7">
    <location>
        <begin position="91"/>
        <end position="183"/>
    </location>
</feature>
<dbReference type="InterPro" id="IPR018560">
    <property type="entry name" value="DUF2016"/>
</dbReference>
<dbReference type="Proteomes" id="UP000551327">
    <property type="component" value="Unassembled WGS sequence"/>
</dbReference>
<dbReference type="SUPFAM" id="SSF102712">
    <property type="entry name" value="JAB1/MPN domain"/>
    <property type="match status" value="1"/>
</dbReference>
<evidence type="ECO:0000313" key="8">
    <source>
        <dbReference type="EMBL" id="MBC2668740.1"/>
    </source>
</evidence>
<dbReference type="AlphaFoldDB" id="A0A7X1FXD8"/>
<dbReference type="Pfam" id="PF09436">
    <property type="entry name" value="DUF2016"/>
    <property type="match status" value="1"/>
</dbReference>
<feature type="domain" description="DUF2016" evidence="6">
    <location>
        <begin position="6"/>
        <end position="82"/>
    </location>
</feature>
<dbReference type="GO" id="GO:0006508">
    <property type="term" value="P:proteolysis"/>
    <property type="evidence" value="ECO:0007669"/>
    <property type="project" value="UniProtKB-KW"/>
</dbReference>
<evidence type="ECO:0000313" key="9">
    <source>
        <dbReference type="Proteomes" id="UP000551327"/>
    </source>
</evidence>
<keyword evidence="4" id="KW-0862">Zinc</keyword>
<dbReference type="Gene3D" id="3.40.140.10">
    <property type="entry name" value="Cytidine Deaminase, domain 2"/>
    <property type="match status" value="1"/>
</dbReference>